<evidence type="ECO:0000313" key="1">
    <source>
        <dbReference type="EMBL" id="KXA90250.1"/>
    </source>
</evidence>
<comment type="caution">
    <text evidence="1">The sequence shown here is derived from an EMBL/GenBank/DDBJ whole genome shotgun (WGS) entry which is preliminary data.</text>
</comment>
<dbReference type="Proteomes" id="UP000070163">
    <property type="component" value="Unassembled WGS sequence"/>
</dbReference>
<gene>
    <name evidence="1" type="ORF">AKJ57_04290</name>
</gene>
<sequence>MSDEKKSTVNKERILKDLKNLPPEERKEILDQIKPEKELPILYWTTNPITAKLTFKFLQNQGEATLEEIREFLQNQGAIRANKGEYNFGVIPRDGDLFFNIDGSWGENCKVSLTETGKKFAEIFRKDKEMTSLERSLLIGIQPYGSGFVYLSILEKNREKGVLREDMQKELVNLYGNKGKYFTGYFTTWFSRIGLIKKEKDGRKVRYKPTFPTAW</sequence>
<dbReference type="AlphaFoldDB" id="A0A133U7T6"/>
<name>A0A133U7T6_9EURY</name>
<reference evidence="1 2" key="1">
    <citation type="journal article" date="2016" name="Sci. Rep.">
        <title>Metabolic traits of an uncultured archaeal lineage -MSBL1- from brine pools of the Red Sea.</title>
        <authorList>
            <person name="Mwirichia R."/>
            <person name="Alam I."/>
            <person name="Rashid M."/>
            <person name="Vinu M."/>
            <person name="Ba-Alawi W."/>
            <person name="Anthony Kamau A."/>
            <person name="Kamanda Ngugi D."/>
            <person name="Goker M."/>
            <person name="Klenk H.P."/>
            <person name="Bajic V."/>
            <person name="Stingl U."/>
        </authorList>
    </citation>
    <scope>NUCLEOTIDE SEQUENCE [LARGE SCALE GENOMIC DNA]</scope>
    <source>
        <strain evidence="1">SCGC-AAA259A05</strain>
    </source>
</reference>
<protein>
    <submittedName>
        <fullName evidence="1">Uncharacterized protein</fullName>
    </submittedName>
</protein>
<evidence type="ECO:0000313" key="2">
    <source>
        <dbReference type="Proteomes" id="UP000070163"/>
    </source>
</evidence>
<accession>A0A133U7T6</accession>
<proteinExistence type="predicted"/>
<organism evidence="1 2">
    <name type="scientific">candidate division MSBL1 archaeon SCGC-AAA259A05</name>
    <dbReference type="NCBI Taxonomy" id="1698259"/>
    <lineage>
        <taxon>Archaea</taxon>
        <taxon>Methanobacteriati</taxon>
        <taxon>Methanobacteriota</taxon>
        <taxon>candidate division MSBL1</taxon>
    </lineage>
</organism>
<dbReference type="EMBL" id="LHXJ01000051">
    <property type="protein sequence ID" value="KXA90250.1"/>
    <property type="molecule type" value="Genomic_DNA"/>
</dbReference>
<keyword evidence="2" id="KW-1185">Reference proteome</keyword>